<name>A0A9P0MJG0_NEZVI</name>
<reference evidence="6" key="1">
    <citation type="submission" date="2022-01" db="EMBL/GenBank/DDBJ databases">
        <authorList>
            <person name="King R."/>
        </authorList>
    </citation>
    <scope>NUCLEOTIDE SEQUENCE</scope>
</reference>
<gene>
    <name evidence="6" type="ORF">NEZAVI_LOCUS8745</name>
</gene>
<protein>
    <recommendedName>
        <fullName evidence="8">Proton-coupled folate transporter</fullName>
    </recommendedName>
</protein>
<evidence type="ECO:0000256" key="5">
    <source>
        <dbReference type="SAM" id="Phobius"/>
    </source>
</evidence>
<evidence type="ECO:0000256" key="2">
    <source>
        <dbReference type="ARBA" id="ARBA00022692"/>
    </source>
</evidence>
<dbReference type="SUPFAM" id="SSF103473">
    <property type="entry name" value="MFS general substrate transporter"/>
    <property type="match status" value="1"/>
</dbReference>
<keyword evidence="4 5" id="KW-0472">Membrane</keyword>
<dbReference type="Proteomes" id="UP001152798">
    <property type="component" value="Chromosome 4"/>
</dbReference>
<evidence type="ECO:0000256" key="4">
    <source>
        <dbReference type="ARBA" id="ARBA00023136"/>
    </source>
</evidence>
<keyword evidence="7" id="KW-1185">Reference proteome</keyword>
<keyword evidence="3 5" id="KW-1133">Transmembrane helix</keyword>
<evidence type="ECO:0008006" key="8">
    <source>
        <dbReference type="Google" id="ProtNLM"/>
    </source>
</evidence>
<dbReference type="PANTHER" id="PTHR23507:SF1">
    <property type="entry name" value="FI18259P1-RELATED"/>
    <property type="match status" value="1"/>
</dbReference>
<feature type="transmembrane region" description="Helical" evidence="5">
    <location>
        <begin position="412"/>
        <end position="434"/>
    </location>
</feature>
<evidence type="ECO:0000313" key="7">
    <source>
        <dbReference type="Proteomes" id="UP001152798"/>
    </source>
</evidence>
<accession>A0A9P0MJG0</accession>
<organism evidence="6 7">
    <name type="scientific">Nezara viridula</name>
    <name type="common">Southern green stink bug</name>
    <name type="synonym">Cimex viridulus</name>
    <dbReference type="NCBI Taxonomy" id="85310"/>
    <lineage>
        <taxon>Eukaryota</taxon>
        <taxon>Metazoa</taxon>
        <taxon>Ecdysozoa</taxon>
        <taxon>Arthropoda</taxon>
        <taxon>Hexapoda</taxon>
        <taxon>Insecta</taxon>
        <taxon>Pterygota</taxon>
        <taxon>Neoptera</taxon>
        <taxon>Paraneoptera</taxon>
        <taxon>Hemiptera</taxon>
        <taxon>Heteroptera</taxon>
        <taxon>Panheteroptera</taxon>
        <taxon>Pentatomomorpha</taxon>
        <taxon>Pentatomoidea</taxon>
        <taxon>Pentatomidae</taxon>
        <taxon>Pentatominae</taxon>
        <taxon>Nezara</taxon>
    </lineage>
</organism>
<evidence type="ECO:0000256" key="1">
    <source>
        <dbReference type="ARBA" id="ARBA00004141"/>
    </source>
</evidence>
<feature type="transmembrane region" description="Helical" evidence="5">
    <location>
        <begin position="102"/>
        <end position="124"/>
    </location>
</feature>
<sequence>MGIKNGLSRIPTFFGSLTAEPVGYLYYFAYGVYTLGAQKILEQKTCFPDAEPGLDVYCRNDTLRSDASDMITLRSVLREALPPFVLVVAGAWRDWTGLAFPLLALSISGLILAASVSLISAYIWQMSPLLTAVLESLFAGIGGGWQLFHLSVFCYLSNRTSSQERTARFTWLMVAMTAGTLTGNYVSGTLLKALNYRWFFIFIIAVKITAITMGYIFLKEKRRPPPEGKSFLNLKKFLVPFNTRSYCVVNWIMILNSWLLYCASVAEGSVRLLFAEKQFPNDMNVTNFGYYMAYCIAIHFLGLLLYPPLLIKWLKMSDFTVTIISLILYTISYTGIGLSENIVELYLFSTLNPMKNGLIILHRSILTKCVCDSDLGIYSSFIGVGEGFIPLGTLFLYNYIFKKTIGTWPGAYHLVSTTLGLVMLVNMCIATFLYKRQCCKEGDCNKGCKCSKAHQEDQVFSEAVKIQPEL</sequence>
<evidence type="ECO:0000256" key="3">
    <source>
        <dbReference type="ARBA" id="ARBA00022989"/>
    </source>
</evidence>
<dbReference type="EMBL" id="OV725080">
    <property type="protein sequence ID" value="CAH1399263.1"/>
    <property type="molecule type" value="Genomic_DNA"/>
</dbReference>
<dbReference type="AlphaFoldDB" id="A0A9P0MJG0"/>
<comment type="subcellular location">
    <subcellularLocation>
        <location evidence="1">Membrane</location>
        <topology evidence="1">Multi-pass membrane protein</topology>
    </subcellularLocation>
</comment>
<dbReference type="Gene3D" id="1.20.1250.20">
    <property type="entry name" value="MFS general substrate transporter like domains"/>
    <property type="match status" value="1"/>
</dbReference>
<feature type="transmembrane region" description="Helical" evidence="5">
    <location>
        <begin position="169"/>
        <end position="186"/>
    </location>
</feature>
<feature type="transmembrane region" description="Helical" evidence="5">
    <location>
        <begin position="136"/>
        <end position="157"/>
    </location>
</feature>
<dbReference type="OrthoDB" id="430300at2759"/>
<evidence type="ECO:0000313" key="6">
    <source>
        <dbReference type="EMBL" id="CAH1399263.1"/>
    </source>
</evidence>
<dbReference type="InterPro" id="IPR036259">
    <property type="entry name" value="MFS_trans_sf"/>
</dbReference>
<feature type="transmembrane region" description="Helical" evidence="5">
    <location>
        <begin position="288"/>
        <end position="307"/>
    </location>
</feature>
<proteinExistence type="predicted"/>
<feature type="transmembrane region" description="Helical" evidence="5">
    <location>
        <begin position="377"/>
        <end position="400"/>
    </location>
</feature>
<feature type="transmembrane region" description="Helical" evidence="5">
    <location>
        <begin position="198"/>
        <end position="218"/>
    </location>
</feature>
<feature type="transmembrane region" description="Helical" evidence="5">
    <location>
        <begin position="239"/>
        <end position="261"/>
    </location>
</feature>
<keyword evidence="2 5" id="KW-0812">Transmembrane</keyword>
<dbReference type="PANTHER" id="PTHR23507">
    <property type="entry name" value="ZGC:174356"/>
    <property type="match status" value="1"/>
</dbReference>
<dbReference type="GO" id="GO:0022857">
    <property type="term" value="F:transmembrane transporter activity"/>
    <property type="evidence" value="ECO:0007669"/>
    <property type="project" value="TreeGrafter"/>
</dbReference>
<dbReference type="GO" id="GO:0016020">
    <property type="term" value="C:membrane"/>
    <property type="evidence" value="ECO:0007669"/>
    <property type="project" value="UniProtKB-SubCell"/>
</dbReference>